<dbReference type="InterPro" id="IPR043519">
    <property type="entry name" value="NT_sf"/>
</dbReference>
<dbReference type="Proteomes" id="UP000008229">
    <property type="component" value="Chromosome"/>
</dbReference>
<proteinExistence type="predicted"/>
<evidence type="ECO:0000259" key="1">
    <source>
        <dbReference type="Pfam" id="PF01909"/>
    </source>
</evidence>
<evidence type="ECO:0000313" key="3">
    <source>
        <dbReference type="Proteomes" id="UP000008229"/>
    </source>
</evidence>
<dbReference type="EMBL" id="CP001854">
    <property type="protein sequence ID" value="ADB52379.1"/>
    <property type="molecule type" value="Genomic_DNA"/>
</dbReference>
<dbReference type="eggNOG" id="COG1708">
    <property type="taxonomic scope" value="Bacteria"/>
</dbReference>
<feature type="domain" description="Polymerase nucleotidyl transferase" evidence="1">
    <location>
        <begin position="12"/>
        <end position="81"/>
    </location>
</feature>
<keyword evidence="3" id="KW-1185">Reference proteome</keyword>
<name>D3F3L4_CONWI</name>
<dbReference type="Gene3D" id="3.30.460.10">
    <property type="entry name" value="Beta Polymerase, domain 2"/>
    <property type="match status" value="1"/>
</dbReference>
<reference evidence="2 3" key="1">
    <citation type="journal article" date="2010" name="Stand. Genomic Sci.">
        <title>Complete genome sequence of Conexibacter woesei type strain (ID131577).</title>
        <authorList>
            <person name="Pukall R."/>
            <person name="Lapidus A."/>
            <person name="Glavina Del Rio T."/>
            <person name="Copeland A."/>
            <person name="Tice H."/>
            <person name="Cheng J.-F."/>
            <person name="Lucas S."/>
            <person name="Chen F."/>
            <person name="Nolan M."/>
            <person name="Bruce D."/>
            <person name="Goodwin L."/>
            <person name="Pitluck S."/>
            <person name="Mavromatis K."/>
            <person name="Ivanova N."/>
            <person name="Ovchinnikova G."/>
            <person name="Pati A."/>
            <person name="Chen A."/>
            <person name="Palaniappan K."/>
            <person name="Land M."/>
            <person name="Hauser L."/>
            <person name="Chang Y.-J."/>
            <person name="Jeffries C.D."/>
            <person name="Chain P."/>
            <person name="Meincke L."/>
            <person name="Sims D."/>
            <person name="Brettin T."/>
            <person name="Detter J.C."/>
            <person name="Rohde M."/>
            <person name="Goeker M."/>
            <person name="Bristow J."/>
            <person name="Eisen J.A."/>
            <person name="Markowitz V."/>
            <person name="Kyrpides N.C."/>
            <person name="Klenk H.-P."/>
            <person name="Hugenholtz P."/>
        </authorList>
    </citation>
    <scope>NUCLEOTIDE SEQUENCE [LARGE SCALE GENOMIC DNA]</scope>
    <source>
        <strain evidence="3">DSM 14684 / CIP 108061 / JCM 11494 / NBRC 100937 / ID131577</strain>
    </source>
</reference>
<dbReference type="AlphaFoldDB" id="D3F3L4"/>
<dbReference type="PANTHER" id="PTHR37030:SF1">
    <property type="entry name" value="NUCLEOTIDYLTRANSFERASE"/>
    <property type="match status" value="1"/>
</dbReference>
<accession>D3F3L4</accession>
<dbReference type="HOGENOM" id="CLU_130257_9_3_11"/>
<dbReference type="PANTHER" id="PTHR37030">
    <property type="entry name" value="NUCLEOTIDYLTRANSFERASE"/>
    <property type="match status" value="1"/>
</dbReference>
<dbReference type="RefSeq" id="WP_012935430.1">
    <property type="nucleotide sequence ID" value="NC_013739.1"/>
</dbReference>
<dbReference type="KEGG" id="cwo:Cwoe_3962"/>
<dbReference type="InterPro" id="IPR002934">
    <property type="entry name" value="Polymerase_NTP_transf_dom"/>
</dbReference>
<dbReference type="GO" id="GO:0016779">
    <property type="term" value="F:nucleotidyltransferase activity"/>
    <property type="evidence" value="ECO:0007669"/>
    <property type="project" value="InterPro"/>
</dbReference>
<sequence>MTSADVIDAIGKRLARAAPPNSRVVLFGSHARGTADPSSDYDVLVIEPNVASPIRESVRLRDALDELDVPIDVVVIDEAKAARRGVVSGTMVEQALREGRLLAST</sequence>
<reference evidence="3" key="2">
    <citation type="submission" date="2010-01" db="EMBL/GenBank/DDBJ databases">
        <title>The complete genome of Conexibacter woesei DSM 14684.</title>
        <authorList>
            <consortium name="US DOE Joint Genome Institute (JGI-PGF)"/>
            <person name="Lucas S."/>
            <person name="Copeland A."/>
            <person name="Lapidus A."/>
            <person name="Glavina del Rio T."/>
            <person name="Dalin E."/>
            <person name="Tice H."/>
            <person name="Bruce D."/>
            <person name="Goodwin L."/>
            <person name="Pitluck S."/>
            <person name="Kyrpides N."/>
            <person name="Mavromatis K."/>
            <person name="Ivanova N."/>
            <person name="Mikhailova N."/>
            <person name="Chertkov O."/>
            <person name="Brettin T."/>
            <person name="Detter J.C."/>
            <person name="Han C."/>
            <person name="Larimer F."/>
            <person name="Land M."/>
            <person name="Hauser L."/>
            <person name="Markowitz V."/>
            <person name="Cheng J.-F."/>
            <person name="Hugenholtz P."/>
            <person name="Woyke T."/>
            <person name="Wu D."/>
            <person name="Pukall R."/>
            <person name="Steenblock K."/>
            <person name="Schneider S."/>
            <person name="Klenk H.-P."/>
            <person name="Eisen J.A."/>
        </authorList>
    </citation>
    <scope>NUCLEOTIDE SEQUENCE [LARGE SCALE GENOMIC DNA]</scope>
    <source>
        <strain evidence="3">DSM 14684 / CIP 108061 / JCM 11494 / NBRC 100937 / ID131577</strain>
    </source>
</reference>
<dbReference type="CDD" id="cd05403">
    <property type="entry name" value="NT_KNTase_like"/>
    <property type="match status" value="1"/>
</dbReference>
<dbReference type="OrthoDB" id="9803128at2"/>
<dbReference type="SUPFAM" id="SSF81301">
    <property type="entry name" value="Nucleotidyltransferase"/>
    <property type="match status" value="1"/>
</dbReference>
<organism evidence="2 3">
    <name type="scientific">Conexibacter woesei (strain DSM 14684 / CCUG 47730 / CIP 108061 / JCM 11494 / NBRC 100937 / ID131577)</name>
    <dbReference type="NCBI Taxonomy" id="469383"/>
    <lineage>
        <taxon>Bacteria</taxon>
        <taxon>Bacillati</taxon>
        <taxon>Actinomycetota</taxon>
        <taxon>Thermoleophilia</taxon>
        <taxon>Solirubrobacterales</taxon>
        <taxon>Conexibacteraceae</taxon>
        <taxon>Conexibacter</taxon>
    </lineage>
</organism>
<evidence type="ECO:0000313" key="2">
    <source>
        <dbReference type="EMBL" id="ADB52379.1"/>
    </source>
</evidence>
<dbReference type="STRING" id="469383.Cwoe_3962"/>
<gene>
    <name evidence="2" type="ordered locus">Cwoe_3962</name>
</gene>
<protein>
    <submittedName>
        <fullName evidence="2">DNA polymerase beta domain protein region</fullName>
    </submittedName>
</protein>
<dbReference type="Pfam" id="PF01909">
    <property type="entry name" value="NTP_transf_2"/>
    <property type="match status" value="1"/>
</dbReference>